<keyword evidence="5" id="KW-1185">Reference proteome</keyword>
<organism evidence="4 5">
    <name type="scientific">Flemingia macrophylla</name>
    <dbReference type="NCBI Taxonomy" id="520843"/>
    <lineage>
        <taxon>Eukaryota</taxon>
        <taxon>Viridiplantae</taxon>
        <taxon>Streptophyta</taxon>
        <taxon>Embryophyta</taxon>
        <taxon>Tracheophyta</taxon>
        <taxon>Spermatophyta</taxon>
        <taxon>Magnoliopsida</taxon>
        <taxon>eudicotyledons</taxon>
        <taxon>Gunneridae</taxon>
        <taxon>Pentapetalae</taxon>
        <taxon>rosids</taxon>
        <taxon>fabids</taxon>
        <taxon>Fabales</taxon>
        <taxon>Fabaceae</taxon>
        <taxon>Papilionoideae</taxon>
        <taxon>50 kb inversion clade</taxon>
        <taxon>NPAAA clade</taxon>
        <taxon>indigoferoid/millettioid clade</taxon>
        <taxon>Phaseoleae</taxon>
        <taxon>Flemingia</taxon>
    </lineage>
</organism>
<accession>A0ABD1MM32</accession>
<sequence length="355" mass="41143">MNGAEIGGIRRIRSVKDTVNFYDDKITATNSTSMKKNHIDFSMKPSSRTRELHRARRDIGRYKETRWTAESSKAETESDLSNAKKMVKDLSSMIDESSNMAKTQMRYIERLEKWGKGQQGAMVVAKRNENYEYAQVMRELEYLKNELFKLKLDVASVMKDKSRVEKEIEASNSMMLTCLATVEVLKKEIEEANEDRRKLKDVIEEIDESKELEMKLVVTISDVNLLQNELKTVKEMEKRVQGDWSVKKLEGSFSKEEELEDYVMLQTITEELVAAKKELTLVREEDFWFMAYMDVIRNKLKIVIAEANRLKKKEGKVDSTVQNLNSKILRAKTKLEVVSAVEEKARSIVRSLSHT</sequence>
<comment type="caution">
    <text evidence="4">The sequence shown here is derived from an EMBL/GenBank/DDBJ whole genome shotgun (WGS) entry which is preliminary data.</text>
</comment>
<evidence type="ECO:0000256" key="2">
    <source>
        <dbReference type="ARBA" id="ARBA00023054"/>
    </source>
</evidence>
<evidence type="ECO:0000313" key="5">
    <source>
        <dbReference type="Proteomes" id="UP001603857"/>
    </source>
</evidence>
<name>A0ABD1MM32_9FABA</name>
<feature type="coiled-coil region" evidence="3">
    <location>
        <begin position="182"/>
        <end position="212"/>
    </location>
</feature>
<dbReference type="PANTHER" id="PTHR32054">
    <property type="entry name" value="HEAVY CHAIN, PUTATIVE, EXPRESSED-RELATED-RELATED"/>
    <property type="match status" value="1"/>
</dbReference>
<dbReference type="EMBL" id="JBGMDY010000004">
    <property type="protein sequence ID" value="KAL2336876.1"/>
    <property type="molecule type" value="Genomic_DNA"/>
</dbReference>
<evidence type="ECO:0000256" key="1">
    <source>
        <dbReference type="ARBA" id="ARBA00005485"/>
    </source>
</evidence>
<proteinExistence type="inferred from homology"/>
<protein>
    <submittedName>
        <fullName evidence="4">Uncharacterized protein</fullName>
    </submittedName>
</protein>
<evidence type="ECO:0000256" key="3">
    <source>
        <dbReference type="SAM" id="Coils"/>
    </source>
</evidence>
<reference evidence="4 5" key="1">
    <citation type="submission" date="2024-08" db="EMBL/GenBank/DDBJ databases">
        <title>Insights into the chromosomal genome structure of Flemingia macrophylla.</title>
        <authorList>
            <person name="Ding Y."/>
            <person name="Zhao Y."/>
            <person name="Bi W."/>
            <person name="Wu M."/>
            <person name="Zhao G."/>
            <person name="Gong Y."/>
            <person name="Li W."/>
            <person name="Zhang P."/>
        </authorList>
    </citation>
    <scope>NUCLEOTIDE SEQUENCE [LARGE SCALE GENOMIC DNA]</scope>
    <source>
        <strain evidence="4">DYQJB</strain>
        <tissue evidence="4">Leaf</tissue>
    </source>
</reference>
<evidence type="ECO:0000313" key="4">
    <source>
        <dbReference type="EMBL" id="KAL2336876.1"/>
    </source>
</evidence>
<dbReference type="Proteomes" id="UP001603857">
    <property type="component" value="Unassembled WGS sequence"/>
</dbReference>
<dbReference type="AlphaFoldDB" id="A0ABD1MM32"/>
<keyword evidence="2 3" id="KW-0175">Coiled coil</keyword>
<comment type="similarity">
    <text evidence="1">Belongs to the WEB family.</text>
</comment>
<gene>
    <name evidence="4" type="ORF">Fmac_011322</name>
</gene>
<feature type="coiled-coil region" evidence="3">
    <location>
        <begin position="265"/>
        <end position="313"/>
    </location>
</feature>
<dbReference type="PANTHER" id="PTHR32054:SF2">
    <property type="entry name" value="PROTEIN PLASTID MOVEMENT IMPAIRED 2"/>
    <property type="match status" value="1"/>
</dbReference>